<evidence type="ECO:0000313" key="2">
    <source>
        <dbReference type="Proteomes" id="UP001163321"/>
    </source>
</evidence>
<sequence>MLNYLRSTTGHLGISLPNSTSPHHLLSFVDDFTVILTDLRYIPDFLVAVKRYSLASGLTLNSDKTIILPFQACDPHFRTGSQIMAYGLNRPRPTSQPVWTAAAKRSRSCMFGYPILLQPHHDGLAWEVSGFRSSRIGGFSVTAIWILTF</sequence>
<organism evidence="1 2">
    <name type="scientific">Peronosclerospora sorghi</name>
    <dbReference type="NCBI Taxonomy" id="230839"/>
    <lineage>
        <taxon>Eukaryota</taxon>
        <taxon>Sar</taxon>
        <taxon>Stramenopiles</taxon>
        <taxon>Oomycota</taxon>
        <taxon>Peronosporomycetes</taxon>
        <taxon>Peronosporales</taxon>
        <taxon>Peronosporaceae</taxon>
        <taxon>Peronosclerospora</taxon>
    </lineage>
</organism>
<dbReference type="Proteomes" id="UP001163321">
    <property type="component" value="Chromosome 3"/>
</dbReference>
<gene>
    <name evidence="1" type="ORF">PsorP6_007668</name>
</gene>
<dbReference type="EMBL" id="CM047582">
    <property type="protein sequence ID" value="KAI9914683.1"/>
    <property type="molecule type" value="Genomic_DNA"/>
</dbReference>
<proteinExistence type="predicted"/>
<accession>A0ACC0W9A7</accession>
<keyword evidence="2" id="KW-1185">Reference proteome</keyword>
<reference evidence="1 2" key="1">
    <citation type="journal article" date="2022" name="bioRxiv">
        <title>The genome of the oomycete Peronosclerospora sorghi, a cosmopolitan pathogen of maize and sorghum, is inflated with dispersed pseudogenes.</title>
        <authorList>
            <person name="Fletcher K."/>
            <person name="Martin F."/>
            <person name="Isakeit T."/>
            <person name="Cavanaugh K."/>
            <person name="Magill C."/>
            <person name="Michelmore R."/>
        </authorList>
    </citation>
    <scope>NUCLEOTIDE SEQUENCE [LARGE SCALE GENOMIC DNA]</scope>
    <source>
        <strain evidence="1">P6</strain>
    </source>
</reference>
<protein>
    <submittedName>
        <fullName evidence="1">Uncharacterized protein</fullName>
    </submittedName>
</protein>
<name>A0ACC0W9A7_9STRA</name>
<comment type="caution">
    <text evidence="1">The sequence shown here is derived from an EMBL/GenBank/DDBJ whole genome shotgun (WGS) entry which is preliminary data.</text>
</comment>
<evidence type="ECO:0000313" key="1">
    <source>
        <dbReference type="EMBL" id="KAI9914683.1"/>
    </source>
</evidence>